<gene>
    <name evidence="1" type="ORF">ACFOHV_19185</name>
</gene>
<dbReference type="Proteomes" id="UP001595647">
    <property type="component" value="Unassembled WGS sequence"/>
</dbReference>
<evidence type="ECO:0000313" key="2">
    <source>
        <dbReference type="Proteomes" id="UP001595647"/>
    </source>
</evidence>
<accession>A0ABV7IBE8</accession>
<evidence type="ECO:0000313" key="1">
    <source>
        <dbReference type="EMBL" id="MFC3165411.1"/>
    </source>
</evidence>
<protein>
    <submittedName>
        <fullName evidence="1">Uncharacterized protein</fullName>
    </submittedName>
</protein>
<dbReference type="EMBL" id="JBHRTG010000019">
    <property type="protein sequence ID" value="MFC3165411.1"/>
    <property type="molecule type" value="Genomic_DNA"/>
</dbReference>
<dbReference type="RefSeq" id="WP_182304396.1">
    <property type="nucleotide sequence ID" value="NZ_CP059896.1"/>
</dbReference>
<name>A0ABV7IBE8_9HYPH</name>
<reference evidence="2" key="1">
    <citation type="journal article" date="2019" name="Int. J. Syst. Evol. Microbiol.">
        <title>The Global Catalogue of Microorganisms (GCM) 10K type strain sequencing project: providing services to taxonomists for standard genome sequencing and annotation.</title>
        <authorList>
            <consortium name="The Broad Institute Genomics Platform"/>
            <consortium name="The Broad Institute Genome Sequencing Center for Infectious Disease"/>
            <person name="Wu L."/>
            <person name="Ma J."/>
        </authorList>
    </citation>
    <scope>NUCLEOTIDE SEQUENCE [LARGE SCALE GENOMIC DNA]</scope>
    <source>
        <strain evidence="2">KCTC 52231</strain>
    </source>
</reference>
<sequence>MTNIRETIEKSRAASRGAMQEVREGISSIRARISSINDEIKKISRAHVPLNVATARIDALVNEFKEKQAEALPLAERFLTPDYTMPSFRFDMIALFLAADSVGEHLKAQVREKVESAGSIDDAERHMRLADLDRQLLDCELSEESIIRQAEGMGFDVIRRPDADPRAVLAHDKVLP</sequence>
<organism evidence="1 2">
    <name type="scientific">Ciceribacter thiooxidans</name>
    <dbReference type="NCBI Taxonomy" id="1969821"/>
    <lineage>
        <taxon>Bacteria</taxon>
        <taxon>Pseudomonadati</taxon>
        <taxon>Pseudomonadota</taxon>
        <taxon>Alphaproteobacteria</taxon>
        <taxon>Hyphomicrobiales</taxon>
        <taxon>Rhizobiaceae</taxon>
        <taxon>Ciceribacter</taxon>
    </lineage>
</organism>
<proteinExistence type="predicted"/>
<keyword evidence="2" id="KW-1185">Reference proteome</keyword>
<comment type="caution">
    <text evidence="1">The sequence shown here is derived from an EMBL/GenBank/DDBJ whole genome shotgun (WGS) entry which is preliminary data.</text>
</comment>